<comment type="cofactor">
    <cofactor evidence="2">
        <name>thiamine diphosphate</name>
        <dbReference type="ChEBI" id="CHEBI:58937"/>
    </cofactor>
</comment>
<comment type="function">
    <text evidence="3">Decarboxylates branched-chain and aromatic alpha-keto acids to aldehydes.</text>
</comment>
<dbReference type="SUPFAM" id="SSF52467">
    <property type="entry name" value="DHS-like NAD/FAD-binding domain"/>
    <property type="match status" value="1"/>
</dbReference>
<dbReference type="InterPro" id="IPR000399">
    <property type="entry name" value="TPP-bd_CS"/>
</dbReference>
<gene>
    <name evidence="17" type="ORF">EJK80_10235</name>
</gene>
<dbReference type="Gene3D" id="3.40.50.1220">
    <property type="entry name" value="TPP-binding domain"/>
    <property type="match status" value="1"/>
</dbReference>
<feature type="domain" description="Thiamine pyrophosphate enzyme TPP-binding" evidence="15">
    <location>
        <begin position="393"/>
        <end position="521"/>
    </location>
</feature>
<dbReference type="PANTHER" id="PTHR43452">
    <property type="entry name" value="PYRUVATE DECARBOXYLASE"/>
    <property type="match status" value="1"/>
</dbReference>
<evidence type="ECO:0000256" key="4">
    <source>
        <dbReference type="ARBA" id="ARBA00007812"/>
    </source>
</evidence>
<comment type="similarity">
    <text evidence="4 12">Belongs to the TPP enzyme family.</text>
</comment>
<dbReference type="GO" id="GO:0000949">
    <property type="term" value="P:aromatic amino acid family catabolic process to alcohol via Ehrlich pathway"/>
    <property type="evidence" value="ECO:0007669"/>
    <property type="project" value="TreeGrafter"/>
</dbReference>
<dbReference type="RefSeq" id="WP_066513225.1">
    <property type="nucleotide sequence ID" value="NZ_JADPQA010000016.1"/>
</dbReference>
<keyword evidence="6 11" id="KW-0479">Metal-binding</keyword>
<feature type="domain" description="Thiamine pyrophosphate enzyme central" evidence="14">
    <location>
        <begin position="198"/>
        <end position="311"/>
    </location>
</feature>
<feature type="region of interest" description="Disordered" evidence="13">
    <location>
        <begin position="333"/>
        <end position="354"/>
    </location>
</feature>
<dbReference type="Pfam" id="PF02776">
    <property type="entry name" value="TPP_enzyme_N"/>
    <property type="match status" value="1"/>
</dbReference>
<feature type="binding site" evidence="11">
    <location>
        <position position="431"/>
    </location>
    <ligand>
        <name>Mg(2+)</name>
        <dbReference type="ChEBI" id="CHEBI:18420"/>
    </ligand>
</feature>
<dbReference type="InterPro" id="IPR047214">
    <property type="entry name" value="TPP_PDC_IPDC"/>
</dbReference>
<name>A0A540R569_9CORY</name>
<dbReference type="CDD" id="cd02005">
    <property type="entry name" value="TPP_PDC_IPDC"/>
    <property type="match status" value="1"/>
</dbReference>
<dbReference type="STRING" id="1686286.GCA_900092335_00632"/>
<dbReference type="PIRSF" id="PIRSF036565">
    <property type="entry name" value="Pyruvt_ip_decrb"/>
    <property type="match status" value="1"/>
</dbReference>
<dbReference type="InterPro" id="IPR012110">
    <property type="entry name" value="PDC/IPDC-like"/>
</dbReference>
<evidence type="ECO:0000259" key="14">
    <source>
        <dbReference type="Pfam" id="PF00205"/>
    </source>
</evidence>
<evidence type="ECO:0000259" key="15">
    <source>
        <dbReference type="Pfam" id="PF02775"/>
    </source>
</evidence>
<evidence type="ECO:0000256" key="1">
    <source>
        <dbReference type="ARBA" id="ARBA00001920"/>
    </source>
</evidence>
<dbReference type="GO" id="GO:0000287">
    <property type="term" value="F:magnesium ion binding"/>
    <property type="evidence" value="ECO:0007669"/>
    <property type="project" value="InterPro"/>
</dbReference>
<dbReference type="GO" id="GO:0030976">
    <property type="term" value="F:thiamine pyrophosphate binding"/>
    <property type="evidence" value="ECO:0007669"/>
    <property type="project" value="InterPro"/>
</dbReference>
<dbReference type="GO" id="GO:0004737">
    <property type="term" value="F:pyruvate decarboxylase activity"/>
    <property type="evidence" value="ECO:0007669"/>
    <property type="project" value="TreeGrafter"/>
</dbReference>
<evidence type="ECO:0000256" key="5">
    <source>
        <dbReference type="ARBA" id="ARBA00020054"/>
    </source>
</evidence>
<keyword evidence="10" id="KW-0456">Lyase</keyword>
<evidence type="ECO:0000256" key="10">
    <source>
        <dbReference type="ARBA" id="ARBA00023239"/>
    </source>
</evidence>
<dbReference type="PANTHER" id="PTHR43452:SF30">
    <property type="entry name" value="PYRUVATE DECARBOXYLASE ISOZYME 1-RELATED"/>
    <property type="match status" value="1"/>
</dbReference>
<keyword evidence="9 12" id="KW-0786">Thiamine pyrophosphate</keyword>
<dbReference type="SUPFAM" id="SSF52518">
    <property type="entry name" value="Thiamin diphosphate-binding fold (THDP-binding)"/>
    <property type="match status" value="2"/>
</dbReference>
<evidence type="ECO:0000256" key="12">
    <source>
        <dbReference type="RuleBase" id="RU362132"/>
    </source>
</evidence>
<dbReference type="Pfam" id="PF02775">
    <property type="entry name" value="TPP_enzyme_C"/>
    <property type="match status" value="1"/>
</dbReference>
<dbReference type="AlphaFoldDB" id="A0A540R569"/>
<sequence length="555" mass="60213">MQTTVGEFLLRRLKDIGITEVIGVPGDFNLSFLEQLRDAEGIRFVGACNELNAAYAADGYARSRGVGALLTTYGVGELSALNGIAGSRAEHIPVVSIGGAPPQYATEFRWNLHHSLADGDFANMLEAIAPFTEVAVRVSPMNAVEEIDRALRTCLREKRPVHIQLPSDITHLTIEAPDAPLDTSLPASDPERLEAAAARILEVLARAEHPLLLIDQDADRHGFTEPLLRLAEKAQIPFAQMSSGKALLPENHPLFIGTYNGAASAPGVKDRVEHSDFLVTTNPRFIEVNSGSFTHELDHALVVNLGDQHASVDGEYFVGLTTRELIDALIDRAPERPATPREPAPTTSAAAPTGPLTQAELWPRMARFLRADDVVIAEAGTSHIGLSAQQLPANVKYINSPIWGSIGFTLPATLGSQLAEPGRRHVLFIGDGSFQLTAQELSTILREELNPIIVLMNNRGYTIERYILGMEDEYNDIQNWSYGALPQVFKPDTTMKSYSAQTFEELEEALAAIESSDAGAFLELHLPPADAPAGLKAFGPLTAEFDYGPRGPRNP</sequence>
<dbReference type="FunFam" id="3.40.50.970:FF:000019">
    <property type="entry name" value="Pyruvate decarboxylase isozyme"/>
    <property type="match status" value="1"/>
</dbReference>
<evidence type="ECO:0000256" key="3">
    <source>
        <dbReference type="ARBA" id="ARBA00002938"/>
    </source>
</evidence>
<organism evidence="17 18">
    <name type="scientific">Corynebacterium phoceense</name>
    <dbReference type="NCBI Taxonomy" id="1686286"/>
    <lineage>
        <taxon>Bacteria</taxon>
        <taxon>Bacillati</taxon>
        <taxon>Actinomycetota</taxon>
        <taxon>Actinomycetes</taxon>
        <taxon>Mycobacteriales</taxon>
        <taxon>Corynebacteriaceae</taxon>
        <taxon>Corynebacterium</taxon>
    </lineage>
</organism>
<comment type="caution">
    <text evidence="17">The sequence shown here is derived from an EMBL/GenBank/DDBJ whole genome shotgun (WGS) entry which is preliminary data.</text>
</comment>
<dbReference type="CDD" id="cd07038">
    <property type="entry name" value="TPP_PYR_PDC_IPDC_like"/>
    <property type="match status" value="1"/>
</dbReference>
<keyword evidence="7" id="KW-0210">Decarboxylase</keyword>
<dbReference type="Proteomes" id="UP000318080">
    <property type="component" value="Unassembled WGS sequence"/>
</dbReference>
<evidence type="ECO:0000256" key="13">
    <source>
        <dbReference type="SAM" id="MobiDB-lite"/>
    </source>
</evidence>
<keyword evidence="18" id="KW-1185">Reference proteome</keyword>
<feature type="compositionally biased region" description="Low complexity" evidence="13">
    <location>
        <begin position="344"/>
        <end position="353"/>
    </location>
</feature>
<evidence type="ECO:0000256" key="8">
    <source>
        <dbReference type="ARBA" id="ARBA00022842"/>
    </source>
</evidence>
<dbReference type="InterPro" id="IPR012000">
    <property type="entry name" value="Thiamin_PyroP_enz_cen_dom"/>
</dbReference>
<feature type="binding site" evidence="11">
    <location>
        <position position="458"/>
    </location>
    <ligand>
        <name>Mg(2+)</name>
        <dbReference type="ChEBI" id="CHEBI:18420"/>
    </ligand>
</feature>
<dbReference type="InterPro" id="IPR029061">
    <property type="entry name" value="THDP-binding"/>
</dbReference>
<dbReference type="InterPro" id="IPR012001">
    <property type="entry name" value="Thiamin_PyroP_enz_TPP-bd_dom"/>
</dbReference>
<evidence type="ECO:0000313" key="17">
    <source>
        <dbReference type="EMBL" id="TQE42885.1"/>
    </source>
</evidence>
<dbReference type="InterPro" id="IPR029035">
    <property type="entry name" value="DHS-like_NAD/FAD-binding_dom"/>
</dbReference>
<evidence type="ECO:0000256" key="2">
    <source>
        <dbReference type="ARBA" id="ARBA00001964"/>
    </source>
</evidence>
<evidence type="ECO:0000256" key="11">
    <source>
        <dbReference type="PIRSR" id="PIRSR036565-2"/>
    </source>
</evidence>
<accession>A0A540R569</accession>
<keyword evidence="8 11" id="KW-0460">Magnesium</keyword>
<dbReference type="GO" id="GO:0005829">
    <property type="term" value="C:cytosol"/>
    <property type="evidence" value="ECO:0007669"/>
    <property type="project" value="TreeGrafter"/>
</dbReference>
<dbReference type="FunFam" id="3.40.50.970:FF:000024">
    <property type="entry name" value="Pyruvate decarboxylase isozyme"/>
    <property type="match status" value="1"/>
</dbReference>
<dbReference type="PROSITE" id="PS00187">
    <property type="entry name" value="TPP_ENZYMES"/>
    <property type="match status" value="1"/>
</dbReference>
<reference evidence="17 18" key="1">
    <citation type="submission" date="2019-06" db="EMBL/GenBank/DDBJ databases">
        <title>Draft genome of C. phoceense Strain 272.</title>
        <authorList>
            <person name="Pacheco L.G.C."/>
            <person name="Barberis C.M."/>
            <person name="Almuzara M.N."/>
            <person name="Traglia G.M."/>
            <person name="Santos C.S."/>
            <person name="Rocha D.J.P.G."/>
            <person name="Aguiar E.R.G.R."/>
            <person name="Vay C.A."/>
        </authorList>
    </citation>
    <scope>NUCLEOTIDE SEQUENCE [LARGE SCALE GENOMIC DNA]</scope>
    <source>
        <strain evidence="17 18">272</strain>
    </source>
</reference>
<feature type="binding site" evidence="11">
    <location>
        <position position="460"/>
    </location>
    <ligand>
        <name>Mg(2+)</name>
        <dbReference type="ChEBI" id="CHEBI:18420"/>
    </ligand>
</feature>
<comment type="cofactor">
    <cofactor evidence="1">
        <name>a metal cation</name>
        <dbReference type="ChEBI" id="CHEBI:25213"/>
    </cofactor>
</comment>
<dbReference type="InterPro" id="IPR011766">
    <property type="entry name" value="TPP_enzyme_TPP-bd"/>
</dbReference>
<dbReference type="Pfam" id="PF00205">
    <property type="entry name" value="TPP_enzyme_M"/>
    <property type="match status" value="1"/>
</dbReference>
<proteinExistence type="inferred from homology"/>
<comment type="cofactor">
    <cofactor evidence="11">
        <name>Mg(2+)</name>
        <dbReference type="ChEBI" id="CHEBI:18420"/>
    </cofactor>
    <text evidence="11">Binds 1 Mg(2+) per subunit.</text>
</comment>
<dbReference type="InterPro" id="IPR047213">
    <property type="entry name" value="TPP_PYR_PDC_IPDC-like"/>
</dbReference>
<protein>
    <recommendedName>
        <fullName evidence="5">Alpha-keto-acid decarboxylase</fullName>
    </recommendedName>
</protein>
<evidence type="ECO:0000259" key="16">
    <source>
        <dbReference type="Pfam" id="PF02776"/>
    </source>
</evidence>
<dbReference type="Gene3D" id="3.40.50.970">
    <property type="match status" value="2"/>
</dbReference>
<evidence type="ECO:0000256" key="6">
    <source>
        <dbReference type="ARBA" id="ARBA00022723"/>
    </source>
</evidence>
<evidence type="ECO:0000256" key="7">
    <source>
        <dbReference type="ARBA" id="ARBA00022793"/>
    </source>
</evidence>
<feature type="domain" description="Thiamine pyrophosphate enzyme N-terminal TPP-binding" evidence="16">
    <location>
        <begin position="4"/>
        <end position="111"/>
    </location>
</feature>
<evidence type="ECO:0000313" key="18">
    <source>
        <dbReference type="Proteomes" id="UP000318080"/>
    </source>
</evidence>
<evidence type="ECO:0000256" key="9">
    <source>
        <dbReference type="ARBA" id="ARBA00023052"/>
    </source>
</evidence>
<dbReference type="EMBL" id="VHIR01000016">
    <property type="protein sequence ID" value="TQE42885.1"/>
    <property type="molecule type" value="Genomic_DNA"/>
</dbReference>